<accession>B3M599</accession>
<keyword evidence="2" id="KW-0964">Secreted</keyword>
<protein>
    <recommendedName>
        <fullName evidence="4">SCP domain-containing protein</fullName>
    </recommendedName>
</protein>
<evidence type="ECO:0000313" key="6">
    <source>
        <dbReference type="Proteomes" id="UP000007801"/>
    </source>
</evidence>
<dbReference type="CDD" id="cd05380">
    <property type="entry name" value="CAP_euk"/>
    <property type="match status" value="1"/>
</dbReference>
<feature type="signal peptide" evidence="3">
    <location>
        <begin position="1"/>
        <end position="22"/>
    </location>
</feature>
<keyword evidence="3" id="KW-0732">Signal</keyword>
<dbReference type="EMBL" id="CH902618">
    <property type="protein sequence ID" value="EDV40604.1"/>
    <property type="molecule type" value="Genomic_DNA"/>
</dbReference>
<name>B3M599_DROAN</name>
<dbReference type="InterPro" id="IPR014044">
    <property type="entry name" value="CAP_dom"/>
</dbReference>
<evidence type="ECO:0000256" key="2">
    <source>
        <dbReference type="ARBA" id="ARBA00022525"/>
    </source>
</evidence>
<dbReference type="HOGENOM" id="CLU_035730_7_0_1"/>
<organism evidence="5 6">
    <name type="scientific">Drosophila ananassae</name>
    <name type="common">Fruit fly</name>
    <dbReference type="NCBI Taxonomy" id="7217"/>
    <lineage>
        <taxon>Eukaryota</taxon>
        <taxon>Metazoa</taxon>
        <taxon>Ecdysozoa</taxon>
        <taxon>Arthropoda</taxon>
        <taxon>Hexapoda</taxon>
        <taxon>Insecta</taxon>
        <taxon>Pterygota</taxon>
        <taxon>Neoptera</taxon>
        <taxon>Endopterygota</taxon>
        <taxon>Diptera</taxon>
        <taxon>Brachycera</taxon>
        <taxon>Muscomorpha</taxon>
        <taxon>Ephydroidea</taxon>
        <taxon>Drosophilidae</taxon>
        <taxon>Drosophila</taxon>
        <taxon>Sophophora</taxon>
    </lineage>
</organism>
<dbReference type="Proteomes" id="UP000007801">
    <property type="component" value="Unassembled WGS sequence"/>
</dbReference>
<dbReference type="InterPro" id="IPR001283">
    <property type="entry name" value="CRISP-related"/>
</dbReference>
<evidence type="ECO:0000256" key="3">
    <source>
        <dbReference type="SAM" id="SignalP"/>
    </source>
</evidence>
<keyword evidence="6" id="KW-1185">Reference proteome</keyword>
<dbReference type="GO" id="GO:0005576">
    <property type="term" value="C:extracellular region"/>
    <property type="evidence" value="ECO:0007669"/>
    <property type="project" value="UniProtKB-SubCell"/>
</dbReference>
<dbReference type="GeneID" id="6506478"/>
<evidence type="ECO:0000259" key="4">
    <source>
        <dbReference type="SMART" id="SM00198"/>
    </source>
</evidence>
<feature type="domain" description="SCP" evidence="4">
    <location>
        <begin position="83"/>
        <end position="246"/>
    </location>
</feature>
<gene>
    <name evidence="5" type="primary">Dana\GF23841</name>
    <name evidence="5" type="synonym">dana_GLEANR_8610</name>
    <name evidence="5" type="ORF">GF23841</name>
</gene>
<dbReference type="OMA" id="TLNVKQC"/>
<evidence type="ECO:0000256" key="1">
    <source>
        <dbReference type="ARBA" id="ARBA00004613"/>
    </source>
</evidence>
<dbReference type="PhylomeDB" id="B3M599"/>
<dbReference type="OrthoDB" id="414826at2759"/>
<dbReference type="InterPro" id="IPR035940">
    <property type="entry name" value="CAP_sf"/>
</dbReference>
<dbReference type="Pfam" id="PF00188">
    <property type="entry name" value="CAP"/>
    <property type="match status" value="1"/>
</dbReference>
<dbReference type="KEGG" id="dan:6506478"/>
<dbReference type="AlphaFoldDB" id="B3M599"/>
<sequence>MSPAWTLAFVLWAVLHVVRSEADESAIPATSGLKMDASNATIVPTDYCQTDLCPPMKKHIACKNKGGLSALCAPGVQMANLTDLHDYILDEHNAYRNLLAGGKIENLPQPDRMATLQWHSELEELAALNVKQCILKHDPCHNTLEFRNSGQNLALIRLKDLPGLANHTDECLVKEAMRSWWDQIANATEGNVQHFPQGKLGEPIRYFANMARDNNTFVGCAALRYEKPIGDPYYLMACNYAGNGIPNYPIYREKAMGCQNGTDLKYPSLCKVSEQFEEPPVEATTVKTNFWRM</sequence>
<dbReference type="SUPFAM" id="SSF55797">
    <property type="entry name" value="PR-1-like"/>
    <property type="match status" value="1"/>
</dbReference>
<dbReference type="InParanoid" id="B3M599"/>
<proteinExistence type="predicted"/>
<dbReference type="SMART" id="SM00198">
    <property type="entry name" value="SCP"/>
    <property type="match status" value="1"/>
</dbReference>
<dbReference type="FunCoup" id="B3M599">
    <property type="interactions" value="28"/>
</dbReference>
<dbReference type="Gene3D" id="3.40.33.10">
    <property type="entry name" value="CAP"/>
    <property type="match status" value="1"/>
</dbReference>
<evidence type="ECO:0000313" key="5">
    <source>
        <dbReference type="EMBL" id="EDV40604.1"/>
    </source>
</evidence>
<dbReference type="PANTHER" id="PTHR10334">
    <property type="entry name" value="CYSTEINE-RICH SECRETORY PROTEIN-RELATED"/>
    <property type="match status" value="1"/>
</dbReference>
<comment type="subcellular location">
    <subcellularLocation>
        <location evidence="1">Secreted</location>
    </subcellularLocation>
</comment>
<reference evidence="5 6" key="1">
    <citation type="journal article" date="2007" name="Nature">
        <title>Evolution of genes and genomes on the Drosophila phylogeny.</title>
        <authorList>
            <consortium name="Drosophila 12 Genomes Consortium"/>
            <person name="Clark A.G."/>
            <person name="Eisen M.B."/>
            <person name="Smith D.R."/>
            <person name="Bergman C.M."/>
            <person name="Oliver B."/>
            <person name="Markow T.A."/>
            <person name="Kaufman T.C."/>
            <person name="Kellis M."/>
            <person name="Gelbart W."/>
            <person name="Iyer V.N."/>
            <person name="Pollard D.A."/>
            <person name="Sackton T.B."/>
            <person name="Larracuente A.M."/>
            <person name="Singh N.D."/>
            <person name="Abad J.P."/>
            <person name="Abt D.N."/>
            <person name="Adryan B."/>
            <person name="Aguade M."/>
            <person name="Akashi H."/>
            <person name="Anderson W.W."/>
            <person name="Aquadro C.F."/>
            <person name="Ardell D.H."/>
            <person name="Arguello R."/>
            <person name="Artieri C.G."/>
            <person name="Barbash D.A."/>
            <person name="Barker D."/>
            <person name="Barsanti P."/>
            <person name="Batterham P."/>
            <person name="Batzoglou S."/>
            <person name="Begun D."/>
            <person name="Bhutkar A."/>
            <person name="Blanco E."/>
            <person name="Bosak S.A."/>
            <person name="Bradley R.K."/>
            <person name="Brand A.D."/>
            <person name="Brent M.R."/>
            <person name="Brooks A.N."/>
            <person name="Brown R.H."/>
            <person name="Butlin R.K."/>
            <person name="Caggese C."/>
            <person name="Calvi B.R."/>
            <person name="Bernardo de Carvalho A."/>
            <person name="Caspi A."/>
            <person name="Castrezana S."/>
            <person name="Celniker S.E."/>
            <person name="Chang J.L."/>
            <person name="Chapple C."/>
            <person name="Chatterji S."/>
            <person name="Chinwalla A."/>
            <person name="Civetta A."/>
            <person name="Clifton S.W."/>
            <person name="Comeron J.M."/>
            <person name="Costello J.C."/>
            <person name="Coyne J.A."/>
            <person name="Daub J."/>
            <person name="David R.G."/>
            <person name="Delcher A.L."/>
            <person name="Delehaunty K."/>
            <person name="Do C.B."/>
            <person name="Ebling H."/>
            <person name="Edwards K."/>
            <person name="Eickbush T."/>
            <person name="Evans J.D."/>
            <person name="Filipski A."/>
            <person name="Findeiss S."/>
            <person name="Freyhult E."/>
            <person name="Fulton L."/>
            <person name="Fulton R."/>
            <person name="Garcia A.C."/>
            <person name="Gardiner A."/>
            <person name="Garfield D.A."/>
            <person name="Garvin B.E."/>
            <person name="Gibson G."/>
            <person name="Gilbert D."/>
            <person name="Gnerre S."/>
            <person name="Godfrey J."/>
            <person name="Good R."/>
            <person name="Gotea V."/>
            <person name="Gravely B."/>
            <person name="Greenberg A.J."/>
            <person name="Griffiths-Jones S."/>
            <person name="Gross S."/>
            <person name="Guigo R."/>
            <person name="Gustafson E.A."/>
            <person name="Haerty W."/>
            <person name="Hahn M.W."/>
            <person name="Halligan D.L."/>
            <person name="Halpern A.L."/>
            <person name="Halter G.M."/>
            <person name="Han M.V."/>
            <person name="Heger A."/>
            <person name="Hillier L."/>
            <person name="Hinrichs A.S."/>
            <person name="Holmes I."/>
            <person name="Hoskins R.A."/>
            <person name="Hubisz M.J."/>
            <person name="Hultmark D."/>
            <person name="Huntley M.A."/>
            <person name="Jaffe D.B."/>
            <person name="Jagadeeshan S."/>
            <person name="Jeck W.R."/>
            <person name="Johnson J."/>
            <person name="Jones C.D."/>
            <person name="Jordan W.C."/>
            <person name="Karpen G.H."/>
            <person name="Kataoka E."/>
            <person name="Keightley P.D."/>
            <person name="Kheradpour P."/>
            <person name="Kirkness E.F."/>
            <person name="Koerich L.B."/>
            <person name="Kristiansen K."/>
            <person name="Kudrna D."/>
            <person name="Kulathinal R.J."/>
            <person name="Kumar S."/>
            <person name="Kwok R."/>
            <person name="Lander E."/>
            <person name="Langley C.H."/>
            <person name="Lapoint R."/>
            <person name="Lazzaro B.P."/>
            <person name="Lee S.J."/>
            <person name="Levesque L."/>
            <person name="Li R."/>
            <person name="Lin C.F."/>
            <person name="Lin M.F."/>
            <person name="Lindblad-Toh K."/>
            <person name="Llopart A."/>
            <person name="Long M."/>
            <person name="Low L."/>
            <person name="Lozovsky E."/>
            <person name="Lu J."/>
            <person name="Luo M."/>
            <person name="Machado C.A."/>
            <person name="Makalowski W."/>
            <person name="Marzo M."/>
            <person name="Matsuda M."/>
            <person name="Matzkin L."/>
            <person name="McAllister B."/>
            <person name="McBride C.S."/>
            <person name="McKernan B."/>
            <person name="McKernan K."/>
            <person name="Mendez-Lago M."/>
            <person name="Minx P."/>
            <person name="Mollenhauer M.U."/>
            <person name="Montooth K."/>
            <person name="Mount S.M."/>
            <person name="Mu X."/>
            <person name="Myers E."/>
            <person name="Negre B."/>
            <person name="Newfeld S."/>
            <person name="Nielsen R."/>
            <person name="Noor M.A."/>
            <person name="O'Grady P."/>
            <person name="Pachter L."/>
            <person name="Papaceit M."/>
            <person name="Parisi M.J."/>
            <person name="Parisi M."/>
            <person name="Parts L."/>
            <person name="Pedersen J.S."/>
            <person name="Pesole G."/>
            <person name="Phillippy A.M."/>
            <person name="Ponting C.P."/>
            <person name="Pop M."/>
            <person name="Porcelli D."/>
            <person name="Powell J.R."/>
            <person name="Prohaska S."/>
            <person name="Pruitt K."/>
            <person name="Puig M."/>
            <person name="Quesneville H."/>
            <person name="Ram K.R."/>
            <person name="Rand D."/>
            <person name="Rasmussen M.D."/>
            <person name="Reed L.K."/>
            <person name="Reenan R."/>
            <person name="Reily A."/>
            <person name="Remington K.A."/>
            <person name="Rieger T.T."/>
            <person name="Ritchie M.G."/>
            <person name="Robin C."/>
            <person name="Rogers Y.H."/>
            <person name="Rohde C."/>
            <person name="Rozas J."/>
            <person name="Rubenfield M.J."/>
            <person name="Ruiz A."/>
            <person name="Russo S."/>
            <person name="Salzberg S.L."/>
            <person name="Sanchez-Gracia A."/>
            <person name="Saranga D.J."/>
            <person name="Sato H."/>
            <person name="Schaeffer S.W."/>
            <person name="Schatz M.C."/>
            <person name="Schlenke T."/>
            <person name="Schwartz R."/>
            <person name="Segarra C."/>
            <person name="Singh R.S."/>
            <person name="Sirot L."/>
            <person name="Sirota M."/>
            <person name="Sisneros N.B."/>
            <person name="Smith C.D."/>
            <person name="Smith T.F."/>
            <person name="Spieth J."/>
            <person name="Stage D.E."/>
            <person name="Stark A."/>
            <person name="Stephan W."/>
            <person name="Strausberg R.L."/>
            <person name="Strempel S."/>
            <person name="Sturgill D."/>
            <person name="Sutton G."/>
            <person name="Sutton G.G."/>
            <person name="Tao W."/>
            <person name="Teichmann S."/>
            <person name="Tobari Y.N."/>
            <person name="Tomimura Y."/>
            <person name="Tsolas J.M."/>
            <person name="Valente V.L."/>
            <person name="Venter E."/>
            <person name="Venter J.C."/>
            <person name="Vicario S."/>
            <person name="Vieira F.G."/>
            <person name="Vilella A.J."/>
            <person name="Villasante A."/>
            <person name="Walenz B."/>
            <person name="Wang J."/>
            <person name="Wasserman M."/>
            <person name="Watts T."/>
            <person name="Wilson D."/>
            <person name="Wilson R.K."/>
            <person name="Wing R.A."/>
            <person name="Wolfner M.F."/>
            <person name="Wong A."/>
            <person name="Wong G.K."/>
            <person name="Wu C.I."/>
            <person name="Wu G."/>
            <person name="Yamamoto D."/>
            <person name="Yang H.P."/>
            <person name="Yang S.P."/>
            <person name="Yorke J.A."/>
            <person name="Yoshida K."/>
            <person name="Zdobnov E."/>
            <person name="Zhang P."/>
            <person name="Zhang Y."/>
            <person name="Zimin A.V."/>
            <person name="Baldwin J."/>
            <person name="Abdouelleil A."/>
            <person name="Abdulkadir J."/>
            <person name="Abebe A."/>
            <person name="Abera B."/>
            <person name="Abreu J."/>
            <person name="Acer S.C."/>
            <person name="Aftuck L."/>
            <person name="Alexander A."/>
            <person name="An P."/>
            <person name="Anderson E."/>
            <person name="Anderson S."/>
            <person name="Arachi H."/>
            <person name="Azer M."/>
            <person name="Bachantsang P."/>
            <person name="Barry A."/>
            <person name="Bayul T."/>
            <person name="Berlin A."/>
            <person name="Bessette D."/>
            <person name="Bloom T."/>
            <person name="Blye J."/>
            <person name="Boguslavskiy L."/>
            <person name="Bonnet C."/>
            <person name="Boukhgalter B."/>
            <person name="Bourzgui I."/>
            <person name="Brown A."/>
            <person name="Cahill P."/>
            <person name="Channer S."/>
            <person name="Cheshatsang Y."/>
            <person name="Chuda L."/>
            <person name="Citroen M."/>
            <person name="Collymore A."/>
            <person name="Cooke P."/>
            <person name="Costello M."/>
            <person name="D'Aco K."/>
            <person name="Daza R."/>
            <person name="De Haan G."/>
            <person name="DeGray S."/>
            <person name="DeMaso C."/>
            <person name="Dhargay N."/>
            <person name="Dooley K."/>
            <person name="Dooley E."/>
            <person name="Doricent M."/>
            <person name="Dorje P."/>
            <person name="Dorjee K."/>
            <person name="Dupes A."/>
            <person name="Elong R."/>
            <person name="Falk J."/>
            <person name="Farina A."/>
            <person name="Faro S."/>
            <person name="Ferguson D."/>
            <person name="Fisher S."/>
            <person name="Foley C.D."/>
            <person name="Franke A."/>
            <person name="Friedrich D."/>
            <person name="Gadbois L."/>
            <person name="Gearin G."/>
            <person name="Gearin C.R."/>
            <person name="Giannoukos G."/>
            <person name="Goode T."/>
            <person name="Graham J."/>
            <person name="Grandbois E."/>
            <person name="Grewal S."/>
            <person name="Gyaltsen K."/>
            <person name="Hafez N."/>
            <person name="Hagos B."/>
            <person name="Hall J."/>
            <person name="Henson C."/>
            <person name="Hollinger A."/>
            <person name="Honan T."/>
            <person name="Huard M.D."/>
            <person name="Hughes L."/>
            <person name="Hurhula B."/>
            <person name="Husby M.E."/>
            <person name="Kamat A."/>
            <person name="Kanga B."/>
            <person name="Kashin S."/>
            <person name="Khazanovich D."/>
            <person name="Kisner P."/>
            <person name="Lance K."/>
            <person name="Lara M."/>
            <person name="Lee W."/>
            <person name="Lennon N."/>
            <person name="Letendre F."/>
            <person name="LeVine R."/>
            <person name="Lipovsky A."/>
            <person name="Liu X."/>
            <person name="Liu J."/>
            <person name="Liu S."/>
            <person name="Lokyitsang T."/>
            <person name="Lokyitsang Y."/>
            <person name="Lubonja R."/>
            <person name="Lui A."/>
            <person name="MacDonald P."/>
            <person name="Magnisalis V."/>
            <person name="Maru K."/>
            <person name="Matthews C."/>
            <person name="McCusker W."/>
            <person name="McDonough S."/>
            <person name="Mehta T."/>
            <person name="Meldrim J."/>
            <person name="Meneus L."/>
            <person name="Mihai O."/>
            <person name="Mihalev A."/>
            <person name="Mihova T."/>
            <person name="Mittelman R."/>
            <person name="Mlenga V."/>
            <person name="Montmayeur A."/>
            <person name="Mulrain L."/>
            <person name="Navidi A."/>
            <person name="Naylor J."/>
            <person name="Negash T."/>
            <person name="Nguyen T."/>
            <person name="Nguyen N."/>
            <person name="Nicol R."/>
            <person name="Norbu C."/>
            <person name="Norbu N."/>
            <person name="Novod N."/>
            <person name="O'Neill B."/>
            <person name="Osman S."/>
            <person name="Markiewicz E."/>
            <person name="Oyono O.L."/>
            <person name="Patti C."/>
            <person name="Phunkhang P."/>
            <person name="Pierre F."/>
            <person name="Priest M."/>
            <person name="Raghuraman S."/>
            <person name="Rege F."/>
            <person name="Reyes R."/>
            <person name="Rise C."/>
            <person name="Rogov P."/>
            <person name="Ross K."/>
            <person name="Ryan E."/>
            <person name="Settipalli S."/>
            <person name="Shea T."/>
            <person name="Sherpa N."/>
            <person name="Shi L."/>
            <person name="Shih D."/>
            <person name="Sparrow T."/>
            <person name="Spaulding J."/>
            <person name="Stalker J."/>
            <person name="Stange-Thomann N."/>
            <person name="Stavropoulos S."/>
            <person name="Stone C."/>
            <person name="Strader C."/>
            <person name="Tesfaye S."/>
            <person name="Thomson T."/>
            <person name="Thoulutsang Y."/>
            <person name="Thoulutsang D."/>
            <person name="Topham K."/>
            <person name="Topping I."/>
            <person name="Tsamla T."/>
            <person name="Vassiliev H."/>
            <person name="Vo A."/>
            <person name="Wangchuk T."/>
            <person name="Wangdi T."/>
            <person name="Weiand M."/>
            <person name="Wilkinson J."/>
            <person name="Wilson A."/>
            <person name="Yadav S."/>
            <person name="Young G."/>
            <person name="Yu Q."/>
            <person name="Zembek L."/>
            <person name="Zhong D."/>
            <person name="Zimmer A."/>
            <person name="Zwirko Z."/>
            <person name="Jaffe D.B."/>
            <person name="Alvarez P."/>
            <person name="Brockman W."/>
            <person name="Butler J."/>
            <person name="Chin C."/>
            <person name="Gnerre S."/>
            <person name="Grabherr M."/>
            <person name="Kleber M."/>
            <person name="Mauceli E."/>
            <person name="MacCallum I."/>
        </authorList>
    </citation>
    <scope>NUCLEOTIDE SEQUENCE [LARGE SCALE GENOMIC DNA]</scope>
    <source>
        <strain evidence="6">Tucson 14024-0371.13</strain>
    </source>
</reference>
<feature type="chain" id="PRO_5002792396" description="SCP domain-containing protein" evidence="3">
    <location>
        <begin position="23"/>
        <end position="293"/>
    </location>
</feature>
<dbReference type="eggNOG" id="KOG3017">
    <property type="taxonomic scope" value="Eukaryota"/>
</dbReference>